<sequence length="78" mass="9089">MPRLFHINIVIGRTIERKTAAKSQSIVLYTVLYFIFTTILNVLTNGINSGFIQLLTTLFTTYLLVGMIYVILFEWKDW</sequence>
<keyword evidence="1" id="KW-0812">Transmembrane</keyword>
<proteinExistence type="predicted"/>
<name>A0AAJ2NKI1_ALKPS</name>
<accession>A0AAJ2NKI1</accession>
<protein>
    <submittedName>
        <fullName evidence="2">Uncharacterized protein</fullName>
    </submittedName>
</protein>
<reference evidence="2" key="1">
    <citation type="submission" date="2023-10" db="EMBL/GenBank/DDBJ databases">
        <title>Screening of Alkalihalophilus pseudofirmusBZ-TG-HK211 and Its Alleviation of Salt Stress on Rapeseed Growth.</title>
        <authorList>
            <person name="Zhao B."/>
            <person name="Guo T."/>
        </authorList>
    </citation>
    <scope>NUCLEOTIDE SEQUENCE</scope>
    <source>
        <strain evidence="2">BZ-TG-HK211</strain>
    </source>
</reference>
<keyword evidence="1" id="KW-0472">Membrane</keyword>
<evidence type="ECO:0000313" key="2">
    <source>
        <dbReference type="EMBL" id="MDV2884527.1"/>
    </source>
</evidence>
<evidence type="ECO:0000313" key="3">
    <source>
        <dbReference type="Proteomes" id="UP001285636"/>
    </source>
</evidence>
<feature type="transmembrane region" description="Helical" evidence="1">
    <location>
        <begin position="26"/>
        <end position="44"/>
    </location>
</feature>
<dbReference type="RefSeq" id="WP_289236725.1">
    <property type="nucleotide sequence ID" value="NZ_CP117835.1"/>
</dbReference>
<dbReference type="EMBL" id="JAWJAY010000001">
    <property type="protein sequence ID" value="MDV2884527.1"/>
    <property type="molecule type" value="Genomic_DNA"/>
</dbReference>
<organism evidence="2 3">
    <name type="scientific">Alkalihalophilus pseudofirmus</name>
    <name type="common">Bacillus pseudofirmus</name>
    <dbReference type="NCBI Taxonomy" id="79885"/>
    <lineage>
        <taxon>Bacteria</taxon>
        <taxon>Bacillati</taxon>
        <taxon>Bacillota</taxon>
        <taxon>Bacilli</taxon>
        <taxon>Bacillales</taxon>
        <taxon>Bacillaceae</taxon>
        <taxon>Alkalihalophilus</taxon>
    </lineage>
</organism>
<dbReference type="Proteomes" id="UP001285636">
    <property type="component" value="Unassembled WGS sequence"/>
</dbReference>
<dbReference type="AlphaFoldDB" id="A0AAJ2NKI1"/>
<comment type="caution">
    <text evidence="2">The sequence shown here is derived from an EMBL/GenBank/DDBJ whole genome shotgun (WGS) entry which is preliminary data.</text>
</comment>
<feature type="transmembrane region" description="Helical" evidence="1">
    <location>
        <begin position="50"/>
        <end position="72"/>
    </location>
</feature>
<gene>
    <name evidence="2" type="ORF">RYX45_05005</name>
</gene>
<evidence type="ECO:0000256" key="1">
    <source>
        <dbReference type="SAM" id="Phobius"/>
    </source>
</evidence>
<keyword evidence="1" id="KW-1133">Transmembrane helix</keyword>